<feature type="compositionally biased region" description="Basic and acidic residues" evidence="4">
    <location>
        <begin position="107"/>
        <end position="128"/>
    </location>
</feature>
<sequence length="304" mass="34199">MRQMVSKYKQAFSLDYRIIMLPLLKSFMKVGTVYAANDSHTFLAQAQLEKLIDEDAKQKSEAVAEAFLSELALDAEKNTRKGGNPTKLPKETRRANKKKSDHRKVKDPKATRGDELNVVREEKEEESHIPAGHDGYHPSSETGVAVSADELKLQEEELKHKIQFQEEERKLEENLAHLRLIEEESKQKNLAKQTKDADTLGDDGWNVVLHDSSEIYTGSRVLKLEVERTARGRVMAHQDPSLGKSTMPEDFCRASASCSHDNAQQDILQAEKNLPLTTSQSMLLEAPLGEEALGHCQLMSHSKI</sequence>
<reference evidence="6" key="2">
    <citation type="journal article" date="2018" name="BMC Genomics">
        <title>A manually annotated Actinidia chinensis var. chinensis (kiwifruit) genome highlights the challenges associated with draft genomes and gene prediction in plants.</title>
        <authorList>
            <person name="Pilkington S.M."/>
            <person name="Crowhurst R."/>
            <person name="Hilario E."/>
            <person name="Nardozza S."/>
            <person name="Fraser L."/>
            <person name="Peng Y."/>
            <person name="Gunaseelan K."/>
            <person name="Simpson R."/>
            <person name="Tahir J."/>
            <person name="Deroles S.C."/>
            <person name="Templeton K."/>
            <person name="Luo Z."/>
            <person name="Davy M."/>
            <person name="Cheng C."/>
            <person name="McNeilage M."/>
            <person name="Scaglione D."/>
            <person name="Liu Y."/>
            <person name="Zhang Q."/>
            <person name="Datson P."/>
            <person name="De Silva N."/>
            <person name="Gardiner S.E."/>
            <person name="Bassett H."/>
            <person name="Chagne D."/>
            <person name="McCallum J."/>
            <person name="Dzierzon H."/>
            <person name="Deng C."/>
            <person name="Wang Y.Y."/>
            <person name="Barron L."/>
            <person name="Manako K."/>
            <person name="Bowen J."/>
            <person name="Foster T.M."/>
            <person name="Erridge Z.A."/>
            <person name="Tiffin H."/>
            <person name="Waite C.N."/>
            <person name="Davies K.M."/>
            <person name="Grierson E.P."/>
            <person name="Laing W.A."/>
            <person name="Kirk R."/>
            <person name="Chen X."/>
            <person name="Wood M."/>
            <person name="Montefiori M."/>
            <person name="Brummell D.A."/>
            <person name="Schwinn K.E."/>
            <person name="Catanach A."/>
            <person name="Fullerton C."/>
            <person name="Li D."/>
            <person name="Meiyalaghan S."/>
            <person name="Nieuwenhuizen N."/>
            <person name="Read N."/>
            <person name="Prakash R."/>
            <person name="Hunter D."/>
            <person name="Zhang H."/>
            <person name="McKenzie M."/>
            <person name="Knabel M."/>
            <person name="Harris A."/>
            <person name="Allan A.C."/>
            <person name="Gleave A."/>
            <person name="Chen A."/>
            <person name="Janssen B.J."/>
            <person name="Plunkett B."/>
            <person name="Ampomah-Dwamena C."/>
            <person name="Voogd C."/>
            <person name="Leif D."/>
            <person name="Lafferty D."/>
            <person name="Souleyre E.J.F."/>
            <person name="Varkonyi-Gasic E."/>
            <person name="Gambi F."/>
            <person name="Hanley J."/>
            <person name="Yao J.L."/>
            <person name="Cheung J."/>
            <person name="David K.M."/>
            <person name="Warren B."/>
            <person name="Marsh K."/>
            <person name="Snowden K.C."/>
            <person name="Lin-Wang K."/>
            <person name="Brian L."/>
            <person name="Martinez-Sanchez M."/>
            <person name="Wang M."/>
            <person name="Ileperuma N."/>
            <person name="Macnee N."/>
            <person name="Campin R."/>
            <person name="McAtee P."/>
            <person name="Drummond R.S.M."/>
            <person name="Espley R.V."/>
            <person name="Ireland H.S."/>
            <person name="Wu R."/>
            <person name="Atkinson R.G."/>
            <person name="Karunairetnam S."/>
            <person name="Bulley S."/>
            <person name="Chunkath S."/>
            <person name="Hanley Z."/>
            <person name="Storey R."/>
            <person name="Thrimawithana A.H."/>
            <person name="Thomson S."/>
            <person name="David C."/>
            <person name="Testolin R."/>
            <person name="Huang H."/>
            <person name="Hellens R.P."/>
            <person name="Schaffer R.J."/>
        </authorList>
    </citation>
    <scope>NUCLEOTIDE SEQUENCE [LARGE SCALE GENOMIC DNA]</scope>
    <source>
        <strain evidence="6">cv. Red5</strain>
    </source>
</reference>
<evidence type="ECO:0000256" key="4">
    <source>
        <dbReference type="SAM" id="MobiDB-lite"/>
    </source>
</evidence>
<evidence type="ECO:0000256" key="2">
    <source>
        <dbReference type="ARBA" id="ARBA00022801"/>
    </source>
</evidence>
<keyword evidence="3" id="KW-0175">Coiled coil</keyword>
<protein>
    <submittedName>
        <fullName evidence="5">Actin cytoskeleton-regulatory complex protein</fullName>
    </submittedName>
</protein>
<dbReference type="OrthoDB" id="1750818at2759"/>
<evidence type="ECO:0000256" key="1">
    <source>
        <dbReference type="ARBA" id="ARBA00022786"/>
    </source>
</evidence>
<dbReference type="Gramene" id="PSR95786">
    <property type="protein sequence ID" value="PSR95786"/>
    <property type="gene ID" value="CEY00_Acc21918"/>
</dbReference>
<dbReference type="EMBL" id="NKQK01000023">
    <property type="protein sequence ID" value="PSR95786.1"/>
    <property type="molecule type" value="Genomic_DNA"/>
</dbReference>
<dbReference type="InterPro" id="IPR052398">
    <property type="entry name" value="Ubiquitin_hydrolase_53/54"/>
</dbReference>
<proteinExistence type="predicted"/>
<dbReference type="GO" id="GO:0016787">
    <property type="term" value="F:hydrolase activity"/>
    <property type="evidence" value="ECO:0007669"/>
    <property type="project" value="UniProtKB-KW"/>
</dbReference>
<feature type="compositionally biased region" description="Basic residues" evidence="4">
    <location>
        <begin position="95"/>
        <end position="106"/>
    </location>
</feature>
<keyword evidence="6" id="KW-1185">Reference proteome</keyword>
<dbReference type="InParanoid" id="A0A2R6PRU9"/>
<evidence type="ECO:0000313" key="6">
    <source>
        <dbReference type="Proteomes" id="UP000241394"/>
    </source>
</evidence>
<keyword evidence="1" id="KW-0833">Ubl conjugation pathway</keyword>
<name>A0A2R6PRU9_ACTCC</name>
<evidence type="ECO:0000256" key="3">
    <source>
        <dbReference type="SAM" id="Coils"/>
    </source>
</evidence>
<keyword evidence="2" id="KW-0378">Hydrolase</keyword>
<feature type="region of interest" description="Disordered" evidence="4">
    <location>
        <begin position="76"/>
        <end position="138"/>
    </location>
</feature>
<accession>A0A2R6PRU9</accession>
<reference evidence="5 6" key="1">
    <citation type="submission" date="2017-07" db="EMBL/GenBank/DDBJ databases">
        <title>An improved, manually edited Actinidia chinensis var. chinensis (kiwifruit) genome highlights the challenges associated with draft genomes and gene prediction in plants.</title>
        <authorList>
            <person name="Pilkington S."/>
            <person name="Crowhurst R."/>
            <person name="Hilario E."/>
            <person name="Nardozza S."/>
            <person name="Fraser L."/>
            <person name="Peng Y."/>
            <person name="Gunaseelan K."/>
            <person name="Simpson R."/>
            <person name="Tahir J."/>
            <person name="Deroles S."/>
            <person name="Templeton K."/>
            <person name="Luo Z."/>
            <person name="Davy M."/>
            <person name="Cheng C."/>
            <person name="Mcneilage M."/>
            <person name="Scaglione D."/>
            <person name="Liu Y."/>
            <person name="Zhang Q."/>
            <person name="Datson P."/>
            <person name="De Silva N."/>
            <person name="Gardiner S."/>
            <person name="Bassett H."/>
            <person name="Chagne D."/>
            <person name="Mccallum J."/>
            <person name="Dzierzon H."/>
            <person name="Deng C."/>
            <person name="Wang Y.-Y."/>
            <person name="Barron N."/>
            <person name="Manako K."/>
            <person name="Bowen J."/>
            <person name="Foster T."/>
            <person name="Erridge Z."/>
            <person name="Tiffin H."/>
            <person name="Waite C."/>
            <person name="Davies K."/>
            <person name="Grierson E."/>
            <person name="Laing W."/>
            <person name="Kirk R."/>
            <person name="Chen X."/>
            <person name="Wood M."/>
            <person name="Montefiori M."/>
            <person name="Brummell D."/>
            <person name="Schwinn K."/>
            <person name="Catanach A."/>
            <person name="Fullerton C."/>
            <person name="Li D."/>
            <person name="Meiyalaghan S."/>
            <person name="Nieuwenhuizen N."/>
            <person name="Read N."/>
            <person name="Prakash R."/>
            <person name="Hunter D."/>
            <person name="Zhang H."/>
            <person name="Mckenzie M."/>
            <person name="Knabel M."/>
            <person name="Harris A."/>
            <person name="Allan A."/>
            <person name="Chen A."/>
            <person name="Janssen B."/>
            <person name="Plunkett B."/>
            <person name="Dwamena C."/>
            <person name="Voogd C."/>
            <person name="Leif D."/>
            <person name="Lafferty D."/>
            <person name="Souleyre E."/>
            <person name="Varkonyi-Gasic E."/>
            <person name="Gambi F."/>
            <person name="Hanley J."/>
            <person name="Yao J.-L."/>
            <person name="Cheung J."/>
            <person name="David K."/>
            <person name="Warren B."/>
            <person name="Marsh K."/>
            <person name="Snowden K."/>
            <person name="Lin-Wang K."/>
            <person name="Brian L."/>
            <person name="Martinez-Sanchez M."/>
            <person name="Wang M."/>
            <person name="Ileperuma N."/>
            <person name="Macnee N."/>
            <person name="Campin R."/>
            <person name="Mcatee P."/>
            <person name="Drummond R."/>
            <person name="Espley R."/>
            <person name="Ireland H."/>
            <person name="Wu R."/>
            <person name="Atkinson R."/>
            <person name="Karunairetnam S."/>
            <person name="Bulley S."/>
            <person name="Chunkath S."/>
            <person name="Hanley Z."/>
            <person name="Storey R."/>
            <person name="Thrimawithana A."/>
            <person name="Thomson S."/>
            <person name="David C."/>
            <person name="Testolin R."/>
        </authorList>
    </citation>
    <scope>NUCLEOTIDE SEQUENCE [LARGE SCALE GENOMIC DNA]</scope>
    <source>
        <strain evidence="6">cv. Red5</strain>
        <tissue evidence="5">Young leaf</tissue>
    </source>
</reference>
<evidence type="ECO:0000313" key="5">
    <source>
        <dbReference type="EMBL" id="PSR95786.1"/>
    </source>
</evidence>
<dbReference type="Proteomes" id="UP000241394">
    <property type="component" value="Chromosome LG23"/>
</dbReference>
<feature type="coiled-coil region" evidence="3">
    <location>
        <begin position="148"/>
        <end position="184"/>
    </location>
</feature>
<dbReference type="PANTHER" id="PTHR22975:SF9">
    <property type="entry name" value="ECHINUS SPLICE FORM 3"/>
    <property type="match status" value="1"/>
</dbReference>
<gene>
    <name evidence="5" type="ORF">CEY00_Acc21918</name>
</gene>
<organism evidence="5 6">
    <name type="scientific">Actinidia chinensis var. chinensis</name>
    <name type="common">Chinese soft-hair kiwi</name>
    <dbReference type="NCBI Taxonomy" id="1590841"/>
    <lineage>
        <taxon>Eukaryota</taxon>
        <taxon>Viridiplantae</taxon>
        <taxon>Streptophyta</taxon>
        <taxon>Embryophyta</taxon>
        <taxon>Tracheophyta</taxon>
        <taxon>Spermatophyta</taxon>
        <taxon>Magnoliopsida</taxon>
        <taxon>eudicotyledons</taxon>
        <taxon>Gunneridae</taxon>
        <taxon>Pentapetalae</taxon>
        <taxon>asterids</taxon>
        <taxon>Ericales</taxon>
        <taxon>Actinidiaceae</taxon>
        <taxon>Actinidia</taxon>
    </lineage>
</organism>
<comment type="caution">
    <text evidence="5">The sequence shown here is derived from an EMBL/GenBank/DDBJ whole genome shotgun (WGS) entry which is preliminary data.</text>
</comment>
<dbReference type="AlphaFoldDB" id="A0A2R6PRU9"/>
<dbReference type="STRING" id="1590841.A0A2R6PRU9"/>
<dbReference type="PANTHER" id="PTHR22975">
    <property type="entry name" value="UBIQUITIN SPECIFIC PROTEINASE"/>
    <property type="match status" value="1"/>
</dbReference>